<keyword evidence="5" id="KW-1185">Reference proteome</keyword>
<evidence type="ECO:0000256" key="1">
    <source>
        <dbReference type="SAM" id="MobiDB-lite"/>
    </source>
</evidence>
<protein>
    <submittedName>
        <fullName evidence="4">PQQ-binding-like beta-propeller repeat protein</fullName>
    </submittedName>
</protein>
<feature type="domain" description="Pyrrolo-quinoline quinone repeat" evidence="3">
    <location>
        <begin position="453"/>
        <end position="516"/>
    </location>
</feature>
<dbReference type="InterPro" id="IPR011047">
    <property type="entry name" value="Quinoprotein_ADH-like_sf"/>
</dbReference>
<name>A0ABS7ZHG0_9MICO</name>
<dbReference type="Proteomes" id="UP001319870">
    <property type="component" value="Unassembled WGS sequence"/>
</dbReference>
<sequence length="600" mass="63397">MGRRRGADEGAFTFDLEPEGDEEDATAPEPRAPRRTRWRRARPQDPSPSAPLLIDLSVVDDVPPDPQDAAPAGAAGGRDAGDRVPGEGGLPVAVRRARGLLHGRRLLAGVVVATLALTAVVVDTIGDRGRVAALRSSPGGVLELSERPHELWRVEVAGDVPGGLVGVAEGAVVVQVHDELLGVDAASGEHRWQADLPEGVSSCGPGLDPWTGRFHVKPVSAVVCVSTPPGSDPGRSDRATVTVVDAASGEVVAQRPAEVPEAMLFAGPDGGLVVAQWVGDAPRFGDRDLERLTVDELLSGAGEGLVTDGYDLQVRLEDAATGKQRWQRTVRFDSGQDVSSCVAWNDDGTQSAIELRGTVQTVVLDRVLWVGGCGIDAWFTPSGVRLDRGGDPSASEGFSVLPLPSGGYVAQQEPDFGFPDRPGRLLRDDGSEVRSLDGTYLMPQSTDGGGGSVRLLRRSDRLVATGEDGEQLWSAGVAAAAVSVQTSRVAVVLDDTRGVIGLDLGTGDELWAREELFDDVDPVALAYGPYLADGMFTDGRLAAFVVRDYVQGDVLHWIAVDVTSGEELWRFDVEGEDWGFHVAVDGHLVRWSPTAIVGLG</sequence>
<evidence type="ECO:0000256" key="2">
    <source>
        <dbReference type="SAM" id="Phobius"/>
    </source>
</evidence>
<organism evidence="4 5">
    <name type="scientific">Isoptericola luteus</name>
    <dbReference type="NCBI Taxonomy" id="2879484"/>
    <lineage>
        <taxon>Bacteria</taxon>
        <taxon>Bacillati</taxon>
        <taxon>Actinomycetota</taxon>
        <taxon>Actinomycetes</taxon>
        <taxon>Micrococcales</taxon>
        <taxon>Promicromonosporaceae</taxon>
        <taxon>Isoptericola</taxon>
    </lineage>
</organism>
<feature type="region of interest" description="Disordered" evidence="1">
    <location>
        <begin position="1"/>
        <end position="89"/>
    </location>
</feature>
<dbReference type="RefSeq" id="WP_225566228.1">
    <property type="nucleotide sequence ID" value="NZ_JAIXCQ010000010.1"/>
</dbReference>
<keyword evidence="2" id="KW-1133">Transmembrane helix</keyword>
<dbReference type="EMBL" id="JAIXCQ010000010">
    <property type="protein sequence ID" value="MCA5894461.1"/>
    <property type="molecule type" value="Genomic_DNA"/>
</dbReference>
<evidence type="ECO:0000313" key="4">
    <source>
        <dbReference type="EMBL" id="MCA5894461.1"/>
    </source>
</evidence>
<gene>
    <name evidence="4" type="ORF">LEP48_14050</name>
</gene>
<dbReference type="Pfam" id="PF13360">
    <property type="entry name" value="PQQ_2"/>
    <property type="match status" value="2"/>
</dbReference>
<keyword evidence="2" id="KW-0472">Membrane</keyword>
<keyword evidence="2" id="KW-0812">Transmembrane</keyword>
<dbReference type="InterPro" id="IPR015943">
    <property type="entry name" value="WD40/YVTN_repeat-like_dom_sf"/>
</dbReference>
<dbReference type="SUPFAM" id="SSF50998">
    <property type="entry name" value="Quinoprotein alcohol dehydrogenase-like"/>
    <property type="match status" value="1"/>
</dbReference>
<feature type="transmembrane region" description="Helical" evidence="2">
    <location>
        <begin position="106"/>
        <end position="126"/>
    </location>
</feature>
<proteinExistence type="predicted"/>
<comment type="caution">
    <text evidence="4">The sequence shown here is derived from an EMBL/GenBank/DDBJ whole genome shotgun (WGS) entry which is preliminary data.</text>
</comment>
<dbReference type="InterPro" id="IPR002372">
    <property type="entry name" value="PQQ_rpt_dom"/>
</dbReference>
<dbReference type="Gene3D" id="2.130.10.10">
    <property type="entry name" value="YVTN repeat-like/Quinoprotein amine dehydrogenase"/>
    <property type="match status" value="2"/>
</dbReference>
<dbReference type="PANTHER" id="PTHR34512:SF30">
    <property type="entry name" value="OUTER MEMBRANE PROTEIN ASSEMBLY FACTOR BAMB"/>
    <property type="match status" value="1"/>
</dbReference>
<evidence type="ECO:0000313" key="5">
    <source>
        <dbReference type="Proteomes" id="UP001319870"/>
    </source>
</evidence>
<feature type="compositionally biased region" description="Acidic residues" evidence="1">
    <location>
        <begin position="16"/>
        <end position="26"/>
    </location>
</feature>
<reference evidence="4 5" key="1">
    <citation type="submission" date="2021-09" db="EMBL/GenBank/DDBJ databases">
        <title>Isoptericola luteus sp. nov., a novel bacterium isolated from Harbin, the capital city of Heilongjiang province.</title>
        <authorList>
            <person name="Li J."/>
        </authorList>
    </citation>
    <scope>NUCLEOTIDE SEQUENCE [LARGE SCALE GENOMIC DNA]</scope>
    <source>
        <strain evidence="4 5">NEAU-Y5</strain>
    </source>
</reference>
<accession>A0ABS7ZHG0</accession>
<feature type="domain" description="Pyrrolo-quinoline quinone repeat" evidence="3">
    <location>
        <begin position="149"/>
        <end position="337"/>
    </location>
</feature>
<dbReference type="PANTHER" id="PTHR34512">
    <property type="entry name" value="CELL SURFACE PROTEIN"/>
    <property type="match status" value="1"/>
</dbReference>
<evidence type="ECO:0000259" key="3">
    <source>
        <dbReference type="Pfam" id="PF13360"/>
    </source>
</evidence>